<comment type="caution">
    <text evidence="2">The sequence shown here is derived from an EMBL/GenBank/DDBJ whole genome shotgun (WGS) entry which is preliminary data.</text>
</comment>
<dbReference type="InterPro" id="IPR039552">
    <property type="entry name" value="IS66_C"/>
</dbReference>
<protein>
    <submittedName>
        <fullName evidence="2">Transposase domain-containing protein</fullName>
    </submittedName>
</protein>
<feature type="domain" description="Transposase IS66 C-terminal" evidence="1">
    <location>
        <begin position="20"/>
        <end position="56"/>
    </location>
</feature>
<accession>A0A443JRE3</accession>
<organism evidence="2 3">
    <name type="scientific">Paenirhodobacter populi</name>
    <dbReference type="NCBI Taxonomy" id="2306993"/>
    <lineage>
        <taxon>Bacteria</taxon>
        <taxon>Pseudomonadati</taxon>
        <taxon>Pseudomonadota</taxon>
        <taxon>Alphaproteobacteria</taxon>
        <taxon>Rhodobacterales</taxon>
        <taxon>Rhodobacter group</taxon>
        <taxon>Paenirhodobacter</taxon>
    </lineage>
</organism>
<sequence length="61" mass="6813">MCQSNLAVWPPPRAPLLPVTLIEPARIAAVDPYDWLADTLARIPDDKTNEVDDLFPSRRNG</sequence>
<dbReference type="AlphaFoldDB" id="A0A443JRE3"/>
<evidence type="ECO:0000313" key="2">
    <source>
        <dbReference type="EMBL" id="RWR23059.1"/>
    </source>
</evidence>
<name>A0A443JRE3_9RHOB</name>
<evidence type="ECO:0000259" key="1">
    <source>
        <dbReference type="Pfam" id="PF13817"/>
    </source>
</evidence>
<reference evidence="2 3" key="1">
    <citation type="submission" date="2019-01" db="EMBL/GenBank/DDBJ databases">
        <title>Sinorhodobacter populi sp. nov. isolated from the symptomatic bark tissue of Populus euramericana canker.</title>
        <authorList>
            <person name="Xu G."/>
        </authorList>
    </citation>
    <scope>NUCLEOTIDE SEQUENCE [LARGE SCALE GENOMIC DNA]</scope>
    <source>
        <strain evidence="2 3">SK2B-1</strain>
    </source>
</reference>
<evidence type="ECO:0000313" key="3">
    <source>
        <dbReference type="Proteomes" id="UP000284476"/>
    </source>
</evidence>
<dbReference type="RefSeq" id="WP_128208043.1">
    <property type="nucleotide sequence ID" value="NZ_JBHRSO010000013.1"/>
</dbReference>
<dbReference type="Pfam" id="PF13817">
    <property type="entry name" value="DDE_Tnp_IS66_C"/>
    <property type="match status" value="1"/>
</dbReference>
<gene>
    <name evidence="2" type="ORF">D2T30_05400</name>
</gene>
<reference evidence="2 3" key="2">
    <citation type="submission" date="2019-01" db="EMBL/GenBank/DDBJ databases">
        <authorList>
            <person name="Li Y."/>
        </authorList>
    </citation>
    <scope>NUCLEOTIDE SEQUENCE [LARGE SCALE GENOMIC DNA]</scope>
    <source>
        <strain evidence="2 3">SK2B-1</strain>
    </source>
</reference>
<dbReference type="Proteomes" id="UP000284476">
    <property type="component" value="Unassembled WGS sequence"/>
</dbReference>
<dbReference type="EMBL" id="SAUZ01000004">
    <property type="protein sequence ID" value="RWR23059.1"/>
    <property type="molecule type" value="Genomic_DNA"/>
</dbReference>
<proteinExistence type="predicted"/>